<keyword evidence="7" id="KW-1185">Reference proteome</keyword>
<feature type="domain" description="AMP-activated protein kinase glycogen-binding" evidence="4">
    <location>
        <begin position="36"/>
        <end position="111"/>
    </location>
</feature>
<dbReference type="InterPro" id="IPR032640">
    <property type="entry name" value="AMPK1_CBM"/>
</dbReference>
<feature type="domain" description="AMP-activated protein kinase glycogen-binding" evidence="4">
    <location>
        <begin position="148"/>
        <end position="222"/>
    </location>
</feature>
<dbReference type="RefSeq" id="WP_007093900.1">
    <property type="nucleotide sequence ID" value="NZ_CP142125.1"/>
</dbReference>
<keyword evidence="2 3" id="KW-0732">Signal</keyword>
<dbReference type="PANTHER" id="PTHR10343">
    <property type="entry name" value="5'-AMP-ACTIVATED PROTEIN KINASE , BETA SUBUNIT"/>
    <property type="match status" value="1"/>
</dbReference>
<evidence type="ECO:0000256" key="2">
    <source>
        <dbReference type="ARBA" id="ARBA00022729"/>
    </source>
</evidence>
<evidence type="ECO:0000313" key="6">
    <source>
        <dbReference type="EMBL" id="EDP95144.1"/>
    </source>
</evidence>
<dbReference type="SUPFAM" id="SSF81296">
    <property type="entry name" value="E set domains"/>
    <property type="match status" value="2"/>
</dbReference>
<evidence type="ECO:0000313" key="7">
    <source>
        <dbReference type="Proteomes" id="UP000002945"/>
    </source>
</evidence>
<dbReference type="InterPro" id="IPR013783">
    <property type="entry name" value="Ig-like_fold"/>
</dbReference>
<proteinExistence type="inferred from homology"/>
<accession>A9E548</accession>
<evidence type="ECO:0000256" key="3">
    <source>
        <dbReference type="SAM" id="SignalP"/>
    </source>
</evidence>
<dbReference type="CDD" id="cd02859">
    <property type="entry name" value="E_set_AMPKbeta_like_N"/>
    <property type="match status" value="1"/>
</dbReference>
<dbReference type="eggNOG" id="COG0366">
    <property type="taxonomic scope" value="Bacteria"/>
</dbReference>
<dbReference type="Proteomes" id="UP000002945">
    <property type="component" value="Unassembled WGS sequence"/>
</dbReference>
<dbReference type="Gene3D" id="2.60.40.10">
    <property type="entry name" value="Immunoglobulins"/>
    <property type="match status" value="2"/>
</dbReference>
<gene>
    <name evidence="6" type="ORF">KAOT1_06662</name>
</gene>
<dbReference type="InterPro" id="IPR026444">
    <property type="entry name" value="Secre_tail"/>
</dbReference>
<dbReference type="EMBL" id="ABIB01000010">
    <property type="protein sequence ID" value="EDP95144.1"/>
    <property type="molecule type" value="Genomic_DNA"/>
</dbReference>
<feature type="chain" id="PRO_5002735086" evidence="3">
    <location>
        <begin position="19"/>
        <end position="321"/>
    </location>
</feature>
<evidence type="ECO:0000256" key="1">
    <source>
        <dbReference type="ARBA" id="ARBA00010926"/>
    </source>
</evidence>
<dbReference type="InterPro" id="IPR014756">
    <property type="entry name" value="Ig_E-set"/>
</dbReference>
<evidence type="ECO:0000259" key="5">
    <source>
        <dbReference type="Pfam" id="PF18962"/>
    </source>
</evidence>
<reference evidence="6 7" key="1">
    <citation type="journal article" date="2011" name="J. Bacteriol.">
        <title>Genome sequence of the algicidal bacterium Kordia algicida OT-1.</title>
        <authorList>
            <person name="Lee H.S."/>
            <person name="Kang S.G."/>
            <person name="Kwon K.K."/>
            <person name="Lee J.H."/>
            <person name="Kim S.J."/>
        </authorList>
    </citation>
    <scope>NUCLEOTIDE SEQUENCE [LARGE SCALE GENOMIC DNA]</scope>
    <source>
        <strain evidence="6 7">OT-1</strain>
    </source>
</reference>
<dbReference type="AlphaFoldDB" id="A9E548"/>
<dbReference type="NCBIfam" id="TIGR04183">
    <property type="entry name" value="Por_Secre_tail"/>
    <property type="match status" value="1"/>
</dbReference>
<dbReference type="Pfam" id="PF16561">
    <property type="entry name" value="AMPK1_CBM"/>
    <property type="match status" value="2"/>
</dbReference>
<protein>
    <submittedName>
        <fullName evidence="6">Uncharacterized protein</fullName>
    </submittedName>
</protein>
<evidence type="ECO:0000259" key="4">
    <source>
        <dbReference type="Pfam" id="PF16561"/>
    </source>
</evidence>
<name>A9E548_9FLAO</name>
<comment type="caution">
    <text evidence="6">The sequence shown here is derived from an EMBL/GenBank/DDBJ whole genome shotgun (WGS) entry which is preliminary data.</text>
</comment>
<feature type="signal peptide" evidence="3">
    <location>
        <begin position="1"/>
        <end position="18"/>
    </location>
</feature>
<dbReference type="Pfam" id="PF18962">
    <property type="entry name" value="Por_Secre_tail"/>
    <property type="match status" value="1"/>
</dbReference>
<feature type="domain" description="Secretion system C-terminal sorting" evidence="5">
    <location>
        <begin position="251"/>
        <end position="318"/>
    </location>
</feature>
<sequence length="321" mass="34775">MKKIYFFIALLTGFFSTAQNDVTFSVDMNGYGGSFTTVYLSGELNGWSGTANPMTDMGGGIWQTTVSLADGEYQYKFSHDDWAGQDNMNAGDACTVTDGGFVNRIVEVAGSDKVLDTAPFSACYDDGNPGPHNTTFNVDMSGYGGSFTTVYISGQFNGWDGTSNPLTDMGGGIWSVTLPLSEMYTEFKFQVDAWTDQENFMPDDAGTVTNGGFTNRYINVTEPQSRDYVWGTEGSTLSTEEFSQAVTFKAYPNPTSDSWNIATNNQTINAVQVFDISGRLVLSETPNAVAHAINGSTLQKGIYFAKISTDKGQSSIKLVKN</sequence>
<organism evidence="6 7">
    <name type="scientific">Kordia algicida OT-1</name>
    <dbReference type="NCBI Taxonomy" id="391587"/>
    <lineage>
        <taxon>Bacteria</taxon>
        <taxon>Pseudomonadati</taxon>
        <taxon>Bacteroidota</taxon>
        <taxon>Flavobacteriia</taxon>
        <taxon>Flavobacteriales</taxon>
        <taxon>Flavobacteriaceae</taxon>
        <taxon>Kordia</taxon>
    </lineage>
</organism>
<dbReference type="OrthoDB" id="975117at2"/>
<dbReference type="HOGENOM" id="CLU_865396_0_0_10"/>
<dbReference type="PANTHER" id="PTHR10343:SF84">
    <property type="entry name" value="5'-AMP-ACTIVATED PROTEIN KINASE SUBUNIT BETA-1"/>
    <property type="match status" value="1"/>
</dbReference>
<dbReference type="STRING" id="391587.KAOT1_06662"/>
<comment type="similarity">
    <text evidence="1">Belongs to the 5'-AMP-activated protein kinase beta subunit family.</text>
</comment>
<dbReference type="InterPro" id="IPR050827">
    <property type="entry name" value="CRP1_MDG1_kinase"/>
</dbReference>